<evidence type="ECO:0000259" key="5">
    <source>
        <dbReference type="PROSITE" id="PS50931"/>
    </source>
</evidence>
<dbReference type="GO" id="GO:0006351">
    <property type="term" value="P:DNA-templated transcription"/>
    <property type="evidence" value="ECO:0007669"/>
    <property type="project" value="TreeGrafter"/>
</dbReference>
<organism evidence="6 7">
    <name type="scientific">Leptospira sarikeiensis</name>
    <dbReference type="NCBI Taxonomy" id="2484943"/>
    <lineage>
        <taxon>Bacteria</taxon>
        <taxon>Pseudomonadati</taxon>
        <taxon>Spirochaetota</taxon>
        <taxon>Spirochaetia</taxon>
        <taxon>Leptospirales</taxon>
        <taxon>Leptospiraceae</taxon>
        <taxon>Leptospira</taxon>
    </lineage>
</organism>
<dbReference type="OrthoDB" id="9815676at2"/>
<dbReference type="InterPro" id="IPR036388">
    <property type="entry name" value="WH-like_DNA-bd_sf"/>
</dbReference>
<dbReference type="PANTHER" id="PTHR30537:SF5">
    <property type="entry name" value="HTH-TYPE TRANSCRIPTIONAL ACTIVATOR TTDR-RELATED"/>
    <property type="match status" value="1"/>
</dbReference>
<comment type="similarity">
    <text evidence="1">Belongs to the LysR transcriptional regulatory family.</text>
</comment>
<dbReference type="GO" id="GO:0003700">
    <property type="term" value="F:DNA-binding transcription factor activity"/>
    <property type="evidence" value="ECO:0007669"/>
    <property type="project" value="InterPro"/>
</dbReference>
<dbReference type="Gene3D" id="1.10.10.10">
    <property type="entry name" value="Winged helix-like DNA-binding domain superfamily/Winged helix DNA-binding domain"/>
    <property type="match status" value="1"/>
</dbReference>
<evidence type="ECO:0000313" key="6">
    <source>
        <dbReference type="EMBL" id="TGL61487.1"/>
    </source>
</evidence>
<name>A0A4R9K765_9LEPT</name>
<evidence type="ECO:0000256" key="2">
    <source>
        <dbReference type="ARBA" id="ARBA00023015"/>
    </source>
</evidence>
<dbReference type="FunFam" id="1.10.10.10:FF:000001">
    <property type="entry name" value="LysR family transcriptional regulator"/>
    <property type="match status" value="1"/>
</dbReference>
<dbReference type="PROSITE" id="PS50931">
    <property type="entry name" value="HTH_LYSR"/>
    <property type="match status" value="1"/>
</dbReference>
<dbReference type="EMBL" id="RQGF01000026">
    <property type="protein sequence ID" value="TGL61487.1"/>
    <property type="molecule type" value="Genomic_DNA"/>
</dbReference>
<dbReference type="InterPro" id="IPR000847">
    <property type="entry name" value="LysR_HTH_N"/>
</dbReference>
<accession>A0A4R9K765</accession>
<feature type="domain" description="HTH lysR-type" evidence="5">
    <location>
        <begin position="60"/>
        <end position="117"/>
    </location>
</feature>
<dbReference type="PANTHER" id="PTHR30537">
    <property type="entry name" value="HTH-TYPE TRANSCRIPTIONAL REGULATOR"/>
    <property type="match status" value="1"/>
</dbReference>
<dbReference type="Pfam" id="PF03466">
    <property type="entry name" value="LysR_substrate"/>
    <property type="match status" value="1"/>
</dbReference>
<dbReference type="InterPro" id="IPR005119">
    <property type="entry name" value="LysR_subst-bd"/>
</dbReference>
<dbReference type="Proteomes" id="UP000297762">
    <property type="component" value="Unassembled WGS sequence"/>
</dbReference>
<comment type="caution">
    <text evidence="6">The sequence shown here is derived from an EMBL/GenBank/DDBJ whole genome shotgun (WGS) entry which is preliminary data.</text>
</comment>
<dbReference type="Pfam" id="PF00126">
    <property type="entry name" value="HTH_1"/>
    <property type="match status" value="1"/>
</dbReference>
<proteinExistence type="inferred from homology"/>
<evidence type="ECO:0000256" key="1">
    <source>
        <dbReference type="ARBA" id="ARBA00009437"/>
    </source>
</evidence>
<keyword evidence="3" id="KW-0238">DNA-binding</keyword>
<evidence type="ECO:0000313" key="7">
    <source>
        <dbReference type="Proteomes" id="UP000297762"/>
    </source>
</evidence>
<dbReference type="InterPro" id="IPR058163">
    <property type="entry name" value="LysR-type_TF_proteobact-type"/>
</dbReference>
<evidence type="ECO:0000256" key="4">
    <source>
        <dbReference type="ARBA" id="ARBA00023163"/>
    </source>
</evidence>
<dbReference type="SUPFAM" id="SSF53850">
    <property type="entry name" value="Periplasmic binding protein-like II"/>
    <property type="match status" value="1"/>
</dbReference>
<dbReference type="AlphaFoldDB" id="A0A4R9K765"/>
<keyword evidence="7" id="KW-1185">Reference proteome</keyword>
<sequence length="355" mass="40537">MLSNSFSLYKNPSGVFLRLLVLDRLHALLTDNIDNNKNYIFHNTLHLKEILSKMERMNLENLSDLEIFEAVCKEGSFAKAAKKTRNSVPSVSKRISRLEKSLKVILFNRTTRSMKLTEAGQNFLIRCERILSEIKEAEKEASKEKEMKGKIRMTAPLPFAYRILPECISEFSNLYPEIGVELIFANEKSNLISEQLDLAFRIMKPNGGSKCLTVLENPVIAVANPNYLDRVGVPTRLDDLSKHKIMYVEEHSRIEVPKTKKRLQDLSGERQIKSNHATFLCEYAANGGGGILFRSYWDVEPYLRSGKLKRVLPNVILDSGTMGCILFPSENVPKRVRKFSQFLEEKIGLHSLEIK</sequence>
<dbReference type="Gene3D" id="3.40.190.290">
    <property type="match status" value="1"/>
</dbReference>
<gene>
    <name evidence="6" type="ORF">EHQ64_10935</name>
</gene>
<dbReference type="CDD" id="cd08422">
    <property type="entry name" value="PBP2_CrgA_like"/>
    <property type="match status" value="1"/>
</dbReference>
<reference evidence="6" key="1">
    <citation type="journal article" date="2019" name="PLoS Negl. Trop. Dis.">
        <title>Revisiting the worldwide diversity of Leptospira species in the environment.</title>
        <authorList>
            <person name="Vincent A.T."/>
            <person name="Schiettekatte O."/>
            <person name="Bourhy P."/>
            <person name="Veyrier F.J."/>
            <person name="Picardeau M."/>
        </authorList>
    </citation>
    <scope>NUCLEOTIDE SEQUENCE [LARGE SCALE GENOMIC DNA]</scope>
    <source>
        <strain evidence="6">201702455</strain>
    </source>
</reference>
<protein>
    <submittedName>
        <fullName evidence="6">LysR family transcriptional regulator</fullName>
    </submittedName>
</protein>
<dbReference type="InterPro" id="IPR036390">
    <property type="entry name" value="WH_DNA-bd_sf"/>
</dbReference>
<keyword evidence="2" id="KW-0805">Transcription regulation</keyword>
<evidence type="ECO:0000256" key="3">
    <source>
        <dbReference type="ARBA" id="ARBA00023125"/>
    </source>
</evidence>
<dbReference type="RefSeq" id="WP_135649522.1">
    <property type="nucleotide sequence ID" value="NZ_RQGF01000026.1"/>
</dbReference>
<keyword evidence="4" id="KW-0804">Transcription</keyword>
<dbReference type="SUPFAM" id="SSF46785">
    <property type="entry name" value="Winged helix' DNA-binding domain"/>
    <property type="match status" value="1"/>
</dbReference>
<dbReference type="GO" id="GO:0043565">
    <property type="term" value="F:sequence-specific DNA binding"/>
    <property type="evidence" value="ECO:0007669"/>
    <property type="project" value="TreeGrafter"/>
</dbReference>